<proteinExistence type="predicted"/>
<dbReference type="GO" id="GO:0009103">
    <property type="term" value="P:lipopolysaccharide biosynthetic process"/>
    <property type="evidence" value="ECO:0007669"/>
    <property type="project" value="TreeGrafter"/>
</dbReference>
<sequence>MKILLQINSFINFGSTGHIVEDIGNLAIANGWESYIVYARNDRNSLSKKIKIGDNWECYWHVLVTRLFDRHGLASRKATKKLIKQIHLIKPDIIHLHNIHGYYVNFDLLFKYLSTINTSIVWTLHDCWAYTGHCVHYSFIKCEKWKNHCCHCPIPLSYPKSLLIDRSKQNFENKKNAFCSVKNMIIVPVSQWLAYEVSQSFLNKYPIKQIYNGIDTRVFSPILPSVKKKYRVEDKFMILGVASIWNERKGLKNFKELACKLSNDKIIFLVGLTKKQMINLPSNIIGIERTENIHQLVELYSSADIFINPTWDDNFPTTNIESLSCGTPVITYNTGGSIEAINNDTGFIVAQGDITGLLNAINLVKQKSKSFYSSACRKRAMSCFDRKDRYEEYLQLYEEMKK</sequence>
<keyword evidence="4" id="KW-0328">Glycosyltransferase</keyword>
<gene>
    <name evidence="4" type="ORF">EZS27_011956</name>
</gene>
<evidence type="ECO:0000256" key="1">
    <source>
        <dbReference type="ARBA" id="ARBA00022679"/>
    </source>
</evidence>
<organism evidence="4">
    <name type="scientific">termite gut metagenome</name>
    <dbReference type="NCBI Taxonomy" id="433724"/>
    <lineage>
        <taxon>unclassified sequences</taxon>
        <taxon>metagenomes</taxon>
        <taxon>organismal metagenomes</taxon>
    </lineage>
</organism>
<dbReference type="AlphaFoldDB" id="A0A5J4S237"/>
<comment type="caution">
    <text evidence="4">The sequence shown here is derived from an EMBL/GenBank/DDBJ whole genome shotgun (WGS) entry which is preliminary data.</text>
</comment>
<dbReference type="EMBL" id="SNRY01000480">
    <property type="protein sequence ID" value="KAA6340159.1"/>
    <property type="molecule type" value="Genomic_DNA"/>
</dbReference>
<dbReference type="InterPro" id="IPR028098">
    <property type="entry name" value="Glyco_trans_4-like_N"/>
</dbReference>
<protein>
    <submittedName>
        <fullName evidence="4">N-acetyl-alpha-D-glucosaminyl L-malate synthase</fullName>
        <ecNumber evidence="4">2.4.1.-</ecNumber>
    </submittedName>
</protein>
<name>A0A5J4S237_9ZZZZ</name>
<reference evidence="4" key="1">
    <citation type="submission" date="2019-03" db="EMBL/GenBank/DDBJ databases">
        <title>Single cell metagenomics reveals metabolic interactions within the superorganism composed of flagellate Streblomastix strix and complex community of Bacteroidetes bacteria on its surface.</title>
        <authorList>
            <person name="Treitli S.C."/>
            <person name="Kolisko M."/>
            <person name="Husnik F."/>
            <person name="Keeling P."/>
            <person name="Hampl V."/>
        </authorList>
    </citation>
    <scope>NUCLEOTIDE SEQUENCE</scope>
    <source>
        <strain evidence="4">STM</strain>
    </source>
</reference>
<dbReference type="Pfam" id="PF00534">
    <property type="entry name" value="Glycos_transf_1"/>
    <property type="match status" value="1"/>
</dbReference>
<feature type="domain" description="Glycosyl transferase family 1" evidence="2">
    <location>
        <begin position="231"/>
        <end position="368"/>
    </location>
</feature>
<dbReference type="PANTHER" id="PTHR46401:SF2">
    <property type="entry name" value="GLYCOSYLTRANSFERASE WBBK-RELATED"/>
    <property type="match status" value="1"/>
</dbReference>
<dbReference type="PANTHER" id="PTHR46401">
    <property type="entry name" value="GLYCOSYLTRANSFERASE WBBK-RELATED"/>
    <property type="match status" value="1"/>
</dbReference>
<dbReference type="SUPFAM" id="SSF53756">
    <property type="entry name" value="UDP-Glycosyltransferase/glycogen phosphorylase"/>
    <property type="match status" value="1"/>
</dbReference>
<dbReference type="EC" id="2.4.1.-" evidence="4"/>
<dbReference type="GO" id="GO:0016757">
    <property type="term" value="F:glycosyltransferase activity"/>
    <property type="evidence" value="ECO:0007669"/>
    <property type="project" value="UniProtKB-KW"/>
</dbReference>
<accession>A0A5J4S237</accession>
<evidence type="ECO:0000313" key="4">
    <source>
        <dbReference type="EMBL" id="KAA6340159.1"/>
    </source>
</evidence>
<dbReference type="Pfam" id="PF13439">
    <property type="entry name" value="Glyco_transf_4"/>
    <property type="match status" value="1"/>
</dbReference>
<evidence type="ECO:0000259" key="2">
    <source>
        <dbReference type="Pfam" id="PF00534"/>
    </source>
</evidence>
<dbReference type="Gene3D" id="3.40.50.2000">
    <property type="entry name" value="Glycogen Phosphorylase B"/>
    <property type="match status" value="2"/>
</dbReference>
<dbReference type="InterPro" id="IPR001296">
    <property type="entry name" value="Glyco_trans_1"/>
</dbReference>
<keyword evidence="1 4" id="KW-0808">Transferase</keyword>
<evidence type="ECO:0000259" key="3">
    <source>
        <dbReference type="Pfam" id="PF13439"/>
    </source>
</evidence>
<feature type="domain" description="Glycosyltransferase subfamily 4-like N-terminal" evidence="3">
    <location>
        <begin position="25"/>
        <end position="216"/>
    </location>
</feature>